<accession>A0A0N0RTZ3</accession>
<protein>
    <submittedName>
        <fullName evidence="2">Uncharacterized protein</fullName>
    </submittedName>
</protein>
<sequence length="104" mass="10584">MNPSISLLRSSNRPQNSEYSTSSTSPSPLARPVLSSSSITTHTSAPNMASTLLCPAAAPAAPAAPCRPSLTSRTNCARPSHRMQLSACCPPSGTVSGMLADGAE</sequence>
<dbReference type="AlphaFoldDB" id="A0A0N0RTZ3"/>
<reference evidence="2 3" key="1">
    <citation type="submission" date="2015-07" db="EMBL/GenBank/DDBJ databases">
        <title>The genome of the fungus Escovopsis weberi, a specialized disease agent of ant agriculture.</title>
        <authorList>
            <person name="de Man T.J."/>
            <person name="Stajich J.E."/>
            <person name="Kubicek C.P."/>
            <person name="Chenthamara K."/>
            <person name="Atanasova L."/>
            <person name="Druzhinina I.S."/>
            <person name="Birnbaum S."/>
            <person name="Barribeau S.M."/>
            <person name="Teiling C."/>
            <person name="Suen G."/>
            <person name="Currie C."/>
            <person name="Gerardo N.M."/>
        </authorList>
    </citation>
    <scope>NUCLEOTIDE SEQUENCE [LARGE SCALE GENOMIC DNA]</scope>
</reference>
<evidence type="ECO:0000256" key="1">
    <source>
        <dbReference type="SAM" id="MobiDB-lite"/>
    </source>
</evidence>
<dbReference type="Proteomes" id="UP000053831">
    <property type="component" value="Unassembled WGS sequence"/>
</dbReference>
<comment type="caution">
    <text evidence="2">The sequence shown here is derived from an EMBL/GenBank/DDBJ whole genome shotgun (WGS) entry which is preliminary data.</text>
</comment>
<gene>
    <name evidence="2" type="ORF">ESCO_001461</name>
</gene>
<evidence type="ECO:0000313" key="3">
    <source>
        <dbReference type="Proteomes" id="UP000053831"/>
    </source>
</evidence>
<organism evidence="2 3">
    <name type="scientific">Escovopsis weberi</name>
    <dbReference type="NCBI Taxonomy" id="150374"/>
    <lineage>
        <taxon>Eukaryota</taxon>
        <taxon>Fungi</taxon>
        <taxon>Dikarya</taxon>
        <taxon>Ascomycota</taxon>
        <taxon>Pezizomycotina</taxon>
        <taxon>Sordariomycetes</taxon>
        <taxon>Hypocreomycetidae</taxon>
        <taxon>Hypocreales</taxon>
        <taxon>Hypocreaceae</taxon>
        <taxon>Escovopsis</taxon>
    </lineage>
</organism>
<dbReference type="EMBL" id="LGSR01000006">
    <property type="protein sequence ID" value="KOS21695.1"/>
    <property type="molecule type" value="Genomic_DNA"/>
</dbReference>
<keyword evidence="3" id="KW-1185">Reference proteome</keyword>
<name>A0A0N0RTZ3_ESCWE</name>
<feature type="region of interest" description="Disordered" evidence="1">
    <location>
        <begin position="1"/>
        <end position="42"/>
    </location>
</feature>
<feature type="compositionally biased region" description="Polar residues" evidence="1">
    <location>
        <begin position="1"/>
        <end position="19"/>
    </location>
</feature>
<proteinExistence type="predicted"/>
<evidence type="ECO:0000313" key="2">
    <source>
        <dbReference type="EMBL" id="KOS21695.1"/>
    </source>
</evidence>